<feature type="non-terminal residue" evidence="2">
    <location>
        <position position="90"/>
    </location>
</feature>
<gene>
    <name evidence="2" type="ORF">CERSUDRAFT_89553</name>
</gene>
<organism evidence="2 3">
    <name type="scientific">Ceriporiopsis subvermispora (strain B)</name>
    <name type="common">White-rot fungus</name>
    <name type="synonym">Gelatoporia subvermispora</name>
    <dbReference type="NCBI Taxonomy" id="914234"/>
    <lineage>
        <taxon>Eukaryota</taxon>
        <taxon>Fungi</taxon>
        <taxon>Dikarya</taxon>
        <taxon>Basidiomycota</taxon>
        <taxon>Agaricomycotina</taxon>
        <taxon>Agaricomycetes</taxon>
        <taxon>Polyporales</taxon>
        <taxon>Gelatoporiaceae</taxon>
        <taxon>Gelatoporia</taxon>
    </lineage>
</organism>
<keyword evidence="3" id="KW-1185">Reference proteome</keyword>
<dbReference type="AlphaFoldDB" id="M2QG42"/>
<accession>M2QG42</accession>
<sequence length="90" mass="9862">MSNSWTYNFRSYDCTLESDDELEYSSDNSGTANVDNVADDLDLSRRTDTVDFKPNPWTIAKLNAASRGMKAPNAARDTADPPVNVPSASL</sequence>
<evidence type="ECO:0000256" key="1">
    <source>
        <dbReference type="SAM" id="MobiDB-lite"/>
    </source>
</evidence>
<dbReference type="Proteomes" id="UP000016930">
    <property type="component" value="Unassembled WGS sequence"/>
</dbReference>
<dbReference type="OrthoDB" id="3271131at2759"/>
<protein>
    <submittedName>
        <fullName evidence="2">Uncharacterized protein</fullName>
    </submittedName>
</protein>
<evidence type="ECO:0000313" key="2">
    <source>
        <dbReference type="EMBL" id="EMD30985.1"/>
    </source>
</evidence>
<reference evidence="2 3" key="1">
    <citation type="journal article" date="2012" name="Proc. Natl. Acad. Sci. U.S.A.">
        <title>Comparative genomics of Ceriporiopsis subvermispora and Phanerochaete chrysosporium provide insight into selective ligninolysis.</title>
        <authorList>
            <person name="Fernandez-Fueyo E."/>
            <person name="Ruiz-Duenas F.J."/>
            <person name="Ferreira P."/>
            <person name="Floudas D."/>
            <person name="Hibbett D.S."/>
            <person name="Canessa P."/>
            <person name="Larrondo L.F."/>
            <person name="James T.Y."/>
            <person name="Seelenfreund D."/>
            <person name="Lobos S."/>
            <person name="Polanco R."/>
            <person name="Tello M."/>
            <person name="Honda Y."/>
            <person name="Watanabe T."/>
            <person name="Watanabe T."/>
            <person name="Ryu J.S."/>
            <person name="Kubicek C.P."/>
            <person name="Schmoll M."/>
            <person name="Gaskell J."/>
            <person name="Hammel K.E."/>
            <person name="St John F.J."/>
            <person name="Vanden Wymelenberg A."/>
            <person name="Sabat G."/>
            <person name="Splinter BonDurant S."/>
            <person name="Syed K."/>
            <person name="Yadav J.S."/>
            <person name="Doddapaneni H."/>
            <person name="Subramanian V."/>
            <person name="Lavin J.L."/>
            <person name="Oguiza J.A."/>
            <person name="Perez G."/>
            <person name="Pisabarro A.G."/>
            <person name="Ramirez L."/>
            <person name="Santoyo F."/>
            <person name="Master E."/>
            <person name="Coutinho P.M."/>
            <person name="Henrissat B."/>
            <person name="Lombard V."/>
            <person name="Magnuson J.K."/>
            <person name="Kuees U."/>
            <person name="Hori C."/>
            <person name="Igarashi K."/>
            <person name="Samejima M."/>
            <person name="Held B.W."/>
            <person name="Barry K.W."/>
            <person name="LaButti K.M."/>
            <person name="Lapidus A."/>
            <person name="Lindquist E.A."/>
            <person name="Lucas S.M."/>
            <person name="Riley R."/>
            <person name="Salamov A.A."/>
            <person name="Hoffmeister D."/>
            <person name="Schwenk D."/>
            <person name="Hadar Y."/>
            <person name="Yarden O."/>
            <person name="de Vries R.P."/>
            <person name="Wiebenga A."/>
            <person name="Stenlid J."/>
            <person name="Eastwood D."/>
            <person name="Grigoriev I.V."/>
            <person name="Berka R.M."/>
            <person name="Blanchette R.A."/>
            <person name="Kersten P."/>
            <person name="Martinez A.T."/>
            <person name="Vicuna R."/>
            <person name="Cullen D."/>
        </authorList>
    </citation>
    <scope>NUCLEOTIDE SEQUENCE [LARGE SCALE GENOMIC DNA]</scope>
    <source>
        <strain evidence="2 3">B</strain>
    </source>
</reference>
<proteinExistence type="predicted"/>
<name>M2QG42_CERS8</name>
<dbReference type="EMBL" id="KB445826">
    <property type="protein sequence ID" value="EMD30985.1"/>
    <property type="molecule type" value="Genomic_DNA"/>
</dbReference>
<dbReference type="HOGENOM" id="CLU_2446583_0_0_1"/>
<feature type="region of interest" description="Disordered" evidence="1">
    <location>
        <begin position="67"/>
        <end position="90"/>
    </location>
</feature>
<evidence type="ECO:0000313" key="3">
    <source>
        <dbReference type="Proteomes" id="UP000016930"/>
    </source>
</evidence>